<dbReference type="AlphaFoldDB" id="A0AAN3A5H9"/>
<evidence type="ECO:0000313" key="1">
    <source>
        <dbReference type="EMBL" id="EDO10394.1"/>
    </source>
</evidence>
<protein>
    <submittedName>
        <fullName evidence="1">Uncharacterized protein</fullName>
    </submittedName>
</protein>
<dbReference type="EMBL" id="AAXF02000052">
    <property type="protein sequence ID" value="EDO10394.1"/>
    <property type="molecule type" value="Genomic_DNA"/>
</dbReference>
<dbReference type="Proteomes" id="UP000005475">
    <property type="component" value="Unassembled WGS sequence"/>
</dbReference>
<gene>
    <name evidence="1" type="ORF">BACOVA_03840</name>
</gene>
<accession>A0AAN3A5H9</accession>
<proteinExistence type="predicted"/>
<reference evidence="1 2" key="1">
    <citation type="submission" date="2007-03" db="EMBL/GenBank/DDBJ databases">
        <authorList>
            <person name="Fulton L."/>
            <person name="Clifton S."/>
            <person name="Fulton B."/>
            <person name="Xu J."/>
            <person name="Minx P."/>
            <person name="Pepin K.H."/>
            <person name="Johnson M."/>
            <person name="Thiruvilangam P."/>
            <person name="Bhonagiri V."/>
            <person name="Nash W.E."/>
            <person name="Mardis E.R."/>
            <person name="Wilson R.K."/>
        </authorList>
    </citation>
    <scope>NUCLEOTIDE SEQUENCE [LARGE SCALE GENOMIC DNA]</scope>
    <source>
        <strain evidence="2">ATCC 8483 / DSM 1896 / JCM 5824 / BCRC 10623 / CCUG 4943 / NCTC 11153</strain>
    </source>
</reference>
<sequence length="37" mass="4415">MSLFFLDFSFLLLLLFSQRYKIKSHLSSVSEEKPIIH</sequence>
<name>A0AAN3A5H9_BACO1</name>
<reference evidence="2" key="2">
    <citation type="submission" date="2007-04" db="EMBL/GenBank/DDBJ databases">
        <title>Draft genome sequence of Bacteroides ovatus (ATCC 8483).</title>
        <authorList>
            <person name="Sudarsanam P."/>
            <person name="Ley R."/>
            <person name="Guruge J."/>
            <person name="Turnbaugh P.J."/>
            <person name="Mahowald M."/>
            <person name="Liep D."/>
            <person name="Gordon J."/>
        </authorList>
    </citation>
    <scope>NUCLEOTIDE SEQUENCE [LARGE SCALE GENOMIC DNA]</scope>
    <source>
        <strain evidence="2">ATCC 8483 / DSM 1896 / JCM 5824 / BCRC 10623 / CCUG 4943 / NCTC 11153</strain>
    </source>
</reference>
<evidence type="ECO:0000313" key="2">
    <source>
        <dbReference type="Proteomes" id="UP000005475"/>
    </source>
</evidence>
<organism evidence="1 2">
    <name type="scientific">Bacteroides ovatus (strain ATCC 8483 / DSM 1896 / JCM 5824 / BCRC 10623 / CCUG 4943 / NCTC 11153)</name>
    <dbReference type="NCBI Taxonomy" id="411476"/>
    <lineage>
        <taxon>Bacteria</taxon>
        <taxon>Pseudomonadati</taxon>
        <taxon>Bacteroidota</taxon>
        <taxon>Bacteroidia</taxon>
        <taxon>Bacteroidales</taxon>
        <taxon>Bacteroidaceae</taxon>
        <taxon>Bacteroides</taxon>
    </lineage>
</organism>
<comment type="caution">
    <text evidence="1">The sequence shown here is derived from an EMBL/GenBank/DDBJ whole genome shotgun (WGS) entry which is preliminary data.</text>
</comment>